<dbReference type="AlphaFoldDB" id="A0ABD2N7N8"/>
<evidence type="ECO:0000256" key="1">
    <source>
        <dbReference type="ARBA" id="ARBA00004611"/>
    </source>
</evidence>
<evidence type="ECO:0000256" key="9">
    <source>
        <dbReference type="ARBA" id="ARBA00045224"/>
    </source>
</evidence>
<evidence type="ECO:0000256" key="7">
    <source>
        <dbReference type="ARBA" id="ARBA00023212"/>
    </source>
</evidence>
<comment type="caution">
    <text evidence="11">The sequence shown here is derived from an EMBL/GenBank/DDBJ whole genome shotgun (WGS) entry which is preliminary data.</text>
</comment>
<comment type="subcellular location">
    <subcellularLocation>
        <location evidence="10">Cytoplasm</location>
        <location evidence="10">Cytoskeleton</location>
        <location evidence="10">Cilium axoneme</location>
    </subcellularLocation>
    <subcellularLocation>
        <location evidence="1">Cytoplasm</location>
        <location evidence="1">Cytoskeleton</location>
        <location evidence="1">Flagellum axoneme</location>
    </subcellularLocation>
</comment>
<evidence type="ECO:0000256" key="5">
    <source>
        <dbReference type="ARBA" id="ARBA00023054"/>
    </source>
</evidence>
<dbReference type="GO" id="GO:0005930">
    <property type="term" value="C:axoneme"/>
    <property type="evidence" value="ECO:0007669"/>
    <property type="project" value="UniProtKB-SubCell"/>
</dbReference>
<dbReference type="Pfam" id="PF03148">
    <property type="entry name" value="Tektin"/>
    <property type="match status" value="1"/>
</dbReference>
<comment type="function">
    <text evidence="9">Microtubule inner protein (MIP) part of the dynein-decorated doublet microtubules (DMTs) in cilia and flagellar axoneme. Forms filamentous polymers in the walls of ciliary and flagellar microtubules.</text>
</comment>
<keyword evidence="7" id="KW-0206">Cytoskeleton</keyword>
<name>A0ABD2N7N8_9CUCU</name>
<evidence type="ECO:0000256" key="2">
    <source>
        <dbReference type="ARBA" id="ARBA00007209"/>
    </source>
</evidence>
<dbReference type="PANTHER" id="PTHR19960:SF25">
    <property type="entry name" value="TEKTIN-1"/>
    <property type="match status" value="1"/>
</dbReference>
<evidence type="ECO:0000256" key="3">
    <source>
        <dbReference type="ARBA" id="ARBA00022490"/>
    </source>
</evidence>
<reference evidence="11 12" key="1">
    <citation type="journal article" date="2021" name="BMC Biol.">
        <title>Horizontally acquired antibacterial genes associated with adaptive radiation of ladybird beetles.</title>
        <authorList>
            <person name="Li H.S."/>
            <person name="Tang X.F."/>
            <person name="Huang Y.H."/>
            <person name="Xu Z.Y."/>
            <person name="Chen M.L."/>
            <person name="Du X.Y."/>
            <person name="Qiu B.Y."/>
            <person name="Chen P.T."/>
            <person name="Zhang W."/>
            <person name="Slipinski A."/>
            <person name="Escalona H.E."/>
            <person name="Waterhouse R.M."/>
            <person name="Zwick A."/>
            <person name="Pang H."/>
        </authorList>
    </citation>
    <scope>NUCLEOTIDE SEQUENCE [LARGE SCALE GENOMIC DNA]</scope>
    <source>
        <strain evidence="11">SYSU2018</strain>
    </source>
</reference>
<evidence type="ECO:0000313" key="11">
    <source>
        <dbReference type="EMBL" id="KAL3274688.1"/>
    </source>
</evidence>
<keyword evidence="5" id="KW-0175">Coiled coil</keyword>
<keyword evidence="12" id="KW-1185">Reference proteome</keyword>
<keyword evidence="6 10" id="KW-0969">Cilium</keyword>
<dbReference type="PANTHER" id="PTHR19960">
    <property type="entry name" value="TEKTIN"/>
    <property type="match status" value="1"/>
</dbReference>
<dbReference type="GO" id="GO:0060294">
    <property type="term" value="P:cilium movement involved in cell motility"/>
    <property type="evidence" value="ECO:0007669"/>
    <property type="project" value="UniProtKB-UniRule"/>
</dbReference>
<dbReference type="GO" id="GO:0015630">
    <property type="term" value="C:microtubule cytoskeleton"/>
    <property type="evidence" value="ECO:0007669"/>
    <property type="project" value="UniProtKB-UniRule"/>
</dbReference>
<protein>
    <recommendedName>
        <fullName evidence="10">Tektin</fullName>
    </recommendedName>
</protein>
<evidence type="ECO:0000313" key="12">
    <source>
        <dbReference type="Proteomes" id="UP001516400"/>
    </source>
</evidence>
<sequence length="412" mass="48484">MYCTKGEFHSISAVNRPPTMFTSEEWELAHTELIRCSFDQHLLSDSILKESDRLCDMILEKTKFDKAEVDHQLEMRVREIDYYKSEVLGLRKKLLSELEDLGIYINRVRDFRCSIREALEITKKCLIMRDCRVGIDLVHDEVQEALLKELRIQTCSEDMLKRLHEQMNEQLRILRSVLYSADRNLEDKEHALRIDEKNAALHDYSINLSMYHGATPLNVANITIEEWQGHTKKTIDDGLDQLRVSVQIRSLMEALMKQALSDLKQQKDMVNKSFHHKLGQIKEYKTTLEERHSDVTRKCNDLMENIRKLHQAIKNEEPFMALSHTRLGNRAQRRNVELCRDHTETQLTSNVLELRNSVAMLQQLLAQSQASLRYLLKVQLNLEEQINVKHVSIKIDEVECLTLRQKLDYFYY</sequence>
<evidence type="ECO:0000256" key="8">
    <source>
        <dbReference type="ARBA" id="ARBA00023273"/>
    </source>
</evidence>
<dbReference type="InterPro" id="IPR048256">
    <property type="entry name" value="Tektin-like"/>
</dbReference>
<gene>
    <name evidence="11" type="ORF">HHI36_016066</name>
</gene>
<keyword evidence="3" id="KW-0963">Cytoplasm</keyword>
<evidence type="ECO:0000256" key="6">
    <source>
        <dbReference type="ARBA" id="ARBA00023069"/>
    </source>
</evidence>
<dbReference type="InterPro" id="IPR000435">
    <property type="entry name" value="Tektins"/>
</dbReference>
<dbReference type="EMBL" id="JABFTP020000062">
    <property type="protein sequence ID" value="KAL3274688.1"/>
    <property type="molecule type" value="Genomic_DNA"/>
</dbReference>
<keyword evidence="4 10" id="KW-0282">Flagellum</keyword>
<dbReference type="PRINTS" id="PR00511">
    <property type="entry name" value="TEKTIN"/>
</dbReference>
<organism evidence="11 12">
    <name type="scientific">Cryptolaemus montrouzieri</name>
    <dbReference type="NCBI Taxonomy" id="559131"/>
    <lineage>
        <taxon>Eukaryota</taxon>
        <taxon>Metazoa</taxon>
        <taxon>Ecdysozoa</taxon>
        <taxon>Arthropoda</taxon>
        <taxon>Hexapoda</taxon>
        <taxon>Insecta</taxon>
        <taxon>Pterygota</taxon>
        <taxon>Neoptera</taxon>
        <taxon>Endopterygota</taxon>
        <taxon>Coleoptera</taxon>
        <taxon>Polyphaga</taxon>
        <taxon>Cucujiformia</taxon>
        <taxon>Coccinelloidea</taxon>
        <taxon>Coccinellidae</taxon>
        <taxon>Scymninae</taxon>
        <taxon>Scymnini</taxon>
        <taxon>Cryptolaemus</taxon>
    </lineage>
</organism>
<dbReference type="GO" id="GO:0060271">
    <property type="term" value="P:cilium assembly"/>
    <property type="evidence" value="ECO:0007669"/>
    <property type="project" value="UniProtKB-UniRule"/>
</dbReference>
<dbReference type="Proteomes" id="UP001516400">
    <property type="component" value="Unassembled WGS sequence"/>
</dbReference>
<evidence type="ECO:0000256" key="10">
    <source>
        <dbReference type="RuleBase" id="RU367040"/>
    </source>
</evidence>
<keyword evidence="8 10" id="KW-0966">Cell projection</keyword>
<accession>A0ABD2N7N8</accession>
<comment type="similarity">
    <text evidence="2 10">Belongs to the tektin family.</text>
</comment>
<evidence type="ECO:0000256" key="4">
    <source>
        <dbReference type="ARBA" id="ARBA00022846"/>
    </source>
</evidence>
<proteinExistence type="inferred from homology"/>